<keyword evidence="7 9" id="KW-0413">Isomerase</keyword>
<evidence type="ECO:0000313" key="13">
    <source>
        <dbReference type="EMBL" id="BDA79640.1"/>
    </source>
</evidence>
<dbReference type="InterPro" id="IPR005215">
    <property type="entry name" value="Trig_fac"/>
</dbReference>
<evidence type="ECO:0000256" key="8">
    <source>
        <dbReference type="ARBA" id="ARBA00029986"/>
    </source>
</evidence>
<dbReference type="SUPFAM" id="SSF54534">
    <property type="entry name" value="FKBP-like"/>
    <property type="match status" value="1"/>
</dbReference>
<dbReference type="InterPro" id="IPR036611">
    <property type="entry name" value="Trigger_fac_ribosome-bd_sf"/>
</dbReference>
<reference evidence="13 14" key="1">
    <citation type="submission" date="2021-08" db="EMBL/GenBank/DDBJ databases">
        <title>Complete genome sequence of Leptospira kobayashii strain E30.</title>
        <authorList>
            <person name="Nakao R."/>
            <person name="Nakamura S."/>
            <person name="Masuzawa T."/>
            <person name="Koizumi N."/>
        </authorList>
    </citation>
    <scope>NUCLEOTIDE SEQUENCE [LARGE SCALE GENOMIC DNA]</scope>
    <source>
        <strain evidence="13 14">E30</strain>
    </source>
</reference>
<evidence type="ECO:0000256" key="2">
    <source>
        <dbReference type="ARBA" id="ARBA00005464"/>
    </source>
</evidence>
<keyword evidence="6 9" id="KW-0143">Chaperone</keyword>
<protein>
    <recommendedName>
        <fullName evidence="4 9">Trigger factor</fullName>
        <shortName evidence="9">TF</shortName>
        <ecNumber evidence="3 9">5.2.1.8</ecNumber>
    </recommendedName>
    <alternativeName>
        <fullName evidence="8 9">PPIase</fullName>
    </alternativeName>
</protein>
<evidence type="ECO:0000259" key="10">
    <source>
        <dbReference type="Pfam" id="PF00254"/>
    </source>
</evidence>
<evidence type="ECO:0000256" key="6">
    <source>
        <dbReference type="ARBA" id="ARBA00023186"/>
    </source>
</evidence>
<dbReference type="Proteomes" id="UP000245263">
    <property type="component" value="Chromosome 1"/>
</dbReference>
<dbReference type="Gene3D" id="3.10.50.40">
    <property type="match status" value="1"/>
</dbReference>
<comment type="domain">
    <text evidence="9">Consists of 3 domains; the N-terminus binds the ribosome, the middle domain has PPIase activity, while the C-terminus has intrinsic chaperone activity on its own.</text>
</comment>
<dbReference type="NCBIfam" id="TIGR00115">
    <property type="entry name" value="tig"/>
    <property type="match status" value="1"/>
</dbReference>
<proteinExistence type="inferred from homology"/>
<dbReference type="HAMAP" id="MF_00303">
    <property type="entry name" value="Trigger_factor_Tig"/>
    <property type="match status" value="1"/>
</dbReference>
<feature type="domain" description="Trigger factor C-terminal" evidence="12">
    <location>
        <begin position="264"/>
        <end position="414"/>
    </location>
</feature>
<evidence type="ECO:0000313" key="14">
    <source>
        <dbReference type="Proteomes" id="UP000245263"/>
    </source>
</evidence>
<evidence type="ECO:0000256" key="4">
    <source>
        <dbReference type="ARBA" id="ARBA00016902"/>
    </source>
</evidence>
<comment type="similarity">
    <text evidence="2 9">Belongs to the FKBP-type PPIase family. Tig subfamily.</text>
</comment>
<dbReference type="RefSeq" id="WP_109020248.1">
    <property type="nucleotide sequence ID" value="NZ_AP025028.1"/>
</dbReference>
<evidence type="ECO:0000256" key="3">
    <source>
        <dbReference type="ARBA" id="ARBA00013194"/>
    </source>
</evidence>
<dbReference type="Gene3D" id="3.30.70.1050">
    <property type="entry name" value="Trigger factor ribosome-binding domain"/>
    <property type="match status" value="1"/>
</dbReference>
<dbReference type="EMBL" id="AP025028">
    <property type="protein sequence ID" value="BDA79640.1"/>
    <property type="molecule type" value="Genomic_DNA"/>
</dbReference>
<dbReference type="InterPro" id="IPR001179">
    <property type="entry name" value="PPIase_FKBP_dom"/>
</dbReference>
<keyword evidence="14" id="KW-1185">Reference proteome</keyword>
<keyword evidence="9" id="KW-0963">Cytoplasm</keyword>
<dbReference type="Pfam" id="PF00254">
    <property type="entry name" value="FKBP_C"/>
    <property type="match status" value="1"/>
</dbReference>
<dbReference type="InterPro" id="IPR008881">
    <property type="entry name" value="Trigger_fac_ribosome-bd_bac"/>
</dbReference>
<evidence type="ECO:0000256" key="9">
    <source>
        <dbReference type="HAMAP-Rule" id="MF_00303"/>
    </source>
</evidence>
<feature type="domain" description="Trigger factor ribosome-binding bacterial" evidence="11">
    <location>
        <begin position="1"/>
        <end position="143"/>
    </location>
</feature>
<keyword evidence="9" id="KW-0131">Cell cycle</keyword>
<dbReference type="SUPFAM" id="SSF109998">
    <property type="entry name" value="Triger factor/SurA peptide-binding domain-like"/>
    <property type="match status" value="1"/>
</dbReference>
<name>A0ABN6KEZ4_9LEPT</name>
<keyword evidence="5 9" id="KW-0697">Rotamase</keyword>
<dbReference type="EC" id="5.2.1.8" evidence="3 9"/>
<organism evidence="13 14">
    <name type="scientific">Leptospira kobayashii</name>
    <dbReference type="NCBI Taxonomy" id="1917830"/>
    <lineage>
        <taxon>Bacteria</taxon>
        <taxon>Pseudomonadati</taxon>
        <taxon>Spirochaetota</taxon>
        <taxon>Spirochaetia</taxon>
        <taxon>Leptospirales</taxon>
        <taxon>Leptospiraceae</taxon>
        <taxon>Leptospira</taxon>
    </lineage>
</organism>
<sequence>MEFTAKKNNNASCDLTITFNAAEVEVAYKKAYERAKEKVKIPGFRPGKAPLDMVEKVLGDSVIDDAANVMLNQAMADLFDKLEHKPIRIPQFQVESFDRKTGAKAKATYDTKPEVTLPKLKKIKIQPKEIKIADADIQKELEGMQKNLARNSLKEEGDKVEATDLLEINYKFKEEGKDFPDAYQTGKFQMGATQNPPGFEDNLLGMKMNDEKEFNFRYPDSFPQSPESAGKTLIYIVKVTAIYKVTYPDINDDFASEVDGSANLQELKDKTKKQLEEIFVSALKKKAIDEAYTDIIKESKFIIPESLIKEETDGVFHNFIHEFGLPHTTLPEYAKRLGKEESEVRESFGKAAEKRIQTYLLKHKIGEEYKITISDEEWEEGYEKEAKTQGIPTESLKKEVQKQKAETFYRDKFLFDKIDEFVYGEVDKKSPKSVSIEEAEKLLSGKE</sequence>
<comment type="catalytic activity">
    <reaction evidence="1 9">
        <text>[protein]-peptidylproline (omega=180) = [protein]-peptidylproline (omega=0)</text>
        <dbReference type="Rhea" id="RHEA:16237"/>
        <dbReference type="Rhea" id="RHEA-COMP:10747"/>
        <dbReference type="Rhea" id="RHEA-COMP:10748"/>
        <dbReference type="ChEBI" id="CHEBI:83833"/>
        <dbReference type="ChEBI" id="CHEBI:83834"/>
        <dbReference type="EC" id="5.2.1.8"/>
    </reaction>
</comment>
<accession>A0ABN6KEZ4</accession>
<dbReference type="PANTHER" id="PTHR30560">
    <property type="entry name" value="TRIGGER FACTOR CHAPERONE AND PEPTIDYL-PROLYL CIS/TRANS ISOMERASE"/>
    <property type="match status" value="1"/>
</dbReference>
<dbReference type="InterPro" id="IPR037041">
    <property type="entry name" value="Trigger_fac_C_sf"/>
</dbReference>
<comment type="function">
    <text evidence="9">Involved in protein export. Acts as a chaperone by maintaining the newly synthesized protein in an open conformation. Functions as a peptidyl-prolyl cis-trans isomerase.</text>
</comment>
<dbReference type="InterPro" id="IPR008880">
    <property type="entry name" value="Trigger_fac_C"/>
</dbReference>
<dbReference type="PANTHER" id="PTHR30560:SF3">
    <property type="entry name" value="TRIGGER FACTOR-LIKE PROTEIN TIG, CHLOROPLASTIC"/>
    <property type="match status" value="1"/>
</dbReference>
<dbReference type="InterPro" id="IPR046357">
    <property type="entry name" value="PPIase_dom_sf"/>
</dbReference>
<evidence type="ECO:0000256" key="1">
    <source>
        <dbReference type="ARBA" id="ARBA00000971"/>
    </source>
</evidence>
<dbReference type="Pfam" id="PF05697">
    <property type="entry name" value="Trigger_N"/>
    <property type="match status" value="1"/>
</dbReference>
<dbReference type="Gene3D" id="1.10.3120.10">
    <property type="entry name" value="Trigger factor, C-terminal domain"/>
    <property type="match status" value="1"/>
</dbReference>
<dbReference type="SUPFAM" id="SSF102735">
    <property type="entry name" value="Trigger factor ribosome-binding domain"/>
    <property type="match status" value="1"/>
</dbReference>
<evidence type="ECO:0000256" key="7">
    <source>
        <dbReference type="ARBA" id="ARBA00023235"/>
    </source>
</evidence>
<keyword evidence="9" id="KW-0132">Cell division</keyword>
<evidence type="ECO:0000259" key="11">
    <source>
        <dbReference type="Pfam" id="PF05697"/>
    </source>
</evidence>
<feature type="domain" description="PPIase FKBP-type" evidence="10">
    <location>
        <begin position="159"/>
        <end position="239"/>
    </location>
</feature>
<evidence type="ECO:0000259" key="12">
    <source>
        <dbReference type="Pfam" id="PF05698"/>
    </source>
</evidence>
<comment type="subcellular location">
    <subcellularLocation>
        <location evidence="9">Cytoplasm</location>
    </subcellularLocation>
    <text evidence="9">About half TF is bound to the ribosome near the polypeptide exit tunnel while the other half is free in the cytoplasm.</text>
</comment>
<dbReference type="InterPro" id="IPR027304">
    <property type="entry name" value="Trigger_fact/SurA_dom_sf"/>
</dbReference>
<evidence type="ECO:0000256" key="5">
    <source>
        <dbReference type="ARBA" id="ARBA00023110"/>
    </source>
</evidence>
<dbReference type="Pfam" id="PF05698">
    <property type="entry name" value="Trigger_C"/>
    <property type="match status" value="1"/>
</dbReference>
<dbReference type="PIRSF" id="PIRSF003095">
    <property type="entry name" value="Trigger_factor"/>
    <property type="match status" value="1"/>
</dbReference>
<gene>
    <name evidence="9 13" type="primary">tig</name>
    <name evidence="13" type="ORF">LPTSP3_g25700</name>
</gene>